<dbReference type="EMBL" id="JAYMYQ010000004">
    <property type="protein sequence ID" value="KAK7336132.1"/>
    <property type="molecule type" value="Genomic_DNA"/>
</dbReference>
<keyword evidence="1" id="KW-1133">Transmembrane helix</keyword>
<keyword evidence="1" id="KW-0812">Transmembrane</keyword>
<accession>A0AAN9LHJ7</accession>
<keyword evidence="3" id="KW-1185">Reference proteome</keyword>
<keyword evidence="1" id="KW-0472">Membrane</keyword>
<evidence type="ECO:0000256" key="1">
    <source>
        <dbReference type="SAM" id="Phobius"/>
    </source>
</evidence>
<sequence length="123" mass="13717">MKEHMISMGKVQTQSEGYEMDRGGDYEGKRYLVTFLAKPVLPACASCMCFLHVLPACASTSFSLTHSPHFHALFFLPMLTSYHLPLLFQIFSTWAAFPPLGSPILIGLSKSSIDLCPFFSHLQ</sequence>
<evidence type="ECO:0000313" key="2">
    <source>
        <dbReference type="EMBL" id="KAK7336132.1"/>
    </source>
</evidence>
<feature type="transmembrane region" description="Helical" evidence="1">
    <location>
        <begin position="74"/>
        <end position="97"/>
    </location>
</feature>
<dbReference type="AlphaFoldDB" id="A0AAN9LHJ7"/>
<evidence type="ECO:0000313" key="3">
    <source>
        <dbReference type="Proteomes" id="UP001367508"/>
    </source>
</evidence>
<protein>
    <submittedName>
        <fullName evidence="2">Uncharacterized protein</fullName>
    </submittedName>
</protein>
<organism evidence="2 3">
    <name type="scientific">Canavalia gladiata</name>
    <name type="common">Sword bean</name>
    <name type="synonym">Dolichos gladiatus</name>
    <dbReference type="NCBI Taxonomy" id="3824"/>
    <lineage>
        <taxon>Eukaryota</taxon>
        <taxon>Viridiplantae</taxon>
        <taxon>Streptophyta</taxon>
        <taxon>Embryophyta</taxon>
        <taxon>Tracheophyta</taxon>
        <taxon>Spermatophyta</taxon>
        <taxon>Magnoliopsida</taxon>
        <taxon>eudicotyledons</taxon>
        <taxon>Gunneridae</taxon>
        <taxon>Pentapetalae</taxon>
        <taxon>rosids</taxon>
        <taxon>fabids</taxon>
        <taxon>Fabales</taxon>
        <taxon>Fabaceae</taxon>
        <taxon>Papilionoideae</taxon>
        <taxon>50 kb inversion clade</taxon>
        <taxon>NPAAA clade</taxon>
        <taxon>indigoferoid/millettioid clade</taxon>
        <taxon>Phaseoleae</taxon>
        <taxon>Canavalia</taxon>
    </lineage>
</organism>
<dbReference type="Proteomes" id="UP001367508">
    <property type="component" value="Unassembled WGS sequence"/>
</dbReference>
<reference evidence="2 3" key="1">
    <citation type="submission" date="2024-01" db="EMBL/GenBank/DDBJ databases">
        <title>The genomes of 5 underutilized Papilionoideae crops provide insights into root nodulation and disease resistanc.</title>
        <authorList>
            <person name="Jiang F."/>
        </authorList>
    </citation>
    <scope>NUCLEOTIDE SEQUENCE [LARGE SCALE GENOMIC DNA]</scope>
    <source>
        <strain evidence="2">LVBAO_FW01</strain>
        <tissue evidence="2">Leaves</tissue>
    </source>
</reference>
<feature type="transmembrane region" description="Helical" evidence="1">
    <location>
        <begin position="31"/>
        <end position="54"/>
    </location>
</feature>
<comment type="caution">
    <text evidence="2">The sequence shown here is derived from an EMBL/GenBank/DDBJ whole genome shotgun (WGS) entry which is preliminary data.</text>
</comment>
<gene>
    <name evidence="2" type="ORF">VNO77_16665</name>
</gene>
<proteinExistence type="predicted"/>
<name>A0AAN9LHJ7_CANGL</name>